<dbReference type="Pfam" id="PF01179">
    <property type="entry name" value="Cu_amine_oxid"/>
    <property type="match status" value="2"/>
</dbReference>
<dbReference type="GO" id="GO:0008131">
    <property type="term" value="F:primary methylamine oxidase activity"/>
    <property type="evidence" value="ECO:0007669"/>
    <property type="project" value="InterPro"/>
</dbReference>
<keyword evidence="1" id="KW-0479">Metal-binding</keyword>
<dbReference type="EMBL" id="CP144692">
    <property type="protein sequence ID" value="WVY95721.1"/>
    <property type="molecule type" value="Genomic_DNA"/>
</dbReference>
<comment type="cofactor">
    <cofactor evidence="1">
        <name>Cu cation</name>
        <dbReference type="ChEBI" id="CHEBI:23378"/>
    </cofactor>
    <text evidence="1">Contains 1 topaquinone per subunit.</text>
</comment>
<dbReference type="Gene3D" id="2.70.98.20">
    <property type="entry name" value="Copper amine oxidase, catalytic domain"/>
    <property type="match status" value="2"/>
</dbReference>
<dbReference type="GO" id="GO:0009308">
    <property type="term" value="P:amine metabolic process"/>
    <property type="evidence" value="ECO:0007669"/>
    <property type="project" value="UniProtKB-UniRule"/>
</dbReference>
<gene>
    <name evidence="3" type="ORF">V8G54_027872</name>
</gene>
<proteinExistence type="inferred from homology"/>
<comment type="similarity">
    <text evidence="1">Belongs to the copper/topaquinone oxidase family.</text>
</comment>
<dbReference type="EC" id="1.4.3.-" evidence="1"/>
<comment type="PTM">
    <text evidence="1">Topaquinone (TPQ) is generated by copper-dependent autoxidation of a specific tyrosyl residue.</text>
</comment>
<feature type="domain" description="Copper amine oxidase catalytic" evidence="2">
    <location>
        <begin position="1"/>
        <end position="78"/>
    </location>
</feature>
<name>A0AAQ3MRJ2_VIGMU</name>
<sequence>MDPTVNWYFKTFLDSGEFGFGQSMVSLEPLADCPANAAFLDAYFAGEDGVPVKISNAICIFEKYAGDIMWRHTESELHDEEIREVGLTGILGIKGTSYTHVDQIKENVFGTLLSDNTIGVHHDHYLTYHLDLDIDGEANSFMKTNLETVTVRDESSGRKSYWSVASELAIINPNKQTKAGNKIGYRLFPGTVAHPLLVSDDYPQIRGGFTNYNVFVTPYNKSEKWAGGLYADQSRGEDTLAVWSLRNRSIENKDIVLWHTVGIHHVPCQEDYPIMPTLSGGFEIRPTNFFERNPVLKAKTPKPMRLPKCNSQP</sequence>
<evidence type="ECO:0000256" key="1">
    <source>
        <dbReference type="RuleBase" id="RU000672"/>
    </source>
</evidence>
<dbReference type="InterPro" id="IPR049947">
    <property type="entry name" value="Cu_Am_Ox_Cu-bd"/>
</dbReference>
<dbReference type="InterPro" id="IPR000269">
    <property type="entry name" value="Cu_amine_oxidase"/>
</dbReference>
<dbReference type="AlphaFoldDB" id="A0AAQ3MRJ2"/>
<keyword evidence="1" id="KW-0560">Oxidoreductase</keyword>
<dbReference type="SUPFAM" id="SSF49998">
    <property type="entry name" value="Amine oxidase catalytic domain"/>
    <property type="match status" value="1"/>
</dbReference>
<accession>A0AAQ3MRJ2</accession>
<dbReference type="InterPro" id="IPR036460">
    <property type="entry name" value="Cu_amine_oxidase_C_sf"/>
</dbReference>
<keyword evidence="1" id="KW-0186">Copper</keyword>
<dbReference type="GO" id="GO:0048038">
    <property type="term" value="F:quinone binding"/>
    <property type="evidence" value="ECO:0007669"/>
    <property type="project" value="InterPro"/>
</dbReference>
<dbReference type="PANTHER" id="PTHR10638">
    <property type="entry name" value="COPPER AMINE OXIDASE"/>
    <property type="match status" value="1"/>
</dbReference>
<evidence type="ECO:0000313" key="3">
    <source>
        <dbReference type="EMBL" id="WVY95721.1"/>
    </source>
</evidence>
<keyword evidence="4" id="KW-1185">Reference proteome</keyword>
<keyword evidence="1" id="KW-0801">TPQ</keyword>
<dbReference type="GO" id="GO:0005507">
    <property type="term" value="F:copper ion binding"/>
    <property type="evidence" value="ECO:0007669"/>
    <property type="project" value="InterPro"/>
</dbReference>
<organism evidence="3 4">
    <name type="scientific">Vigna mungo</name>
    <name type="common">Black gram</name>
    <name type="synonym">Phaseolus mungo</name>
    <dbReference type="NCBI Taxonomy" id="3915"/>
    <lineage>
        <taxon>Eukaryota</taxon>
        <taxon>Viridiplantae</taxon>
        <taxon>Streptophyta</taxon>
        <taxon>Embryophyta</taxon>
        <taxon>Tracheophyta</taxon>
        <taxon>Spermatophyta</taxon>
        <taxon>Magnoliopsida</taxon>
        <taxon>eudicotyledons</taxon>
        <taxon>Gunneridae</taxon>
        <taxon>Pentapetalae</taxon>
        <taxon>rosids</taxon>
        <taxon>fabids</taxon>
        <taxon>Fabales</taxon>
        <taxon>Fabaceae</taxon>
        <taxon>Papilionoideae</taxon>
        <taxon>50 kb inversion clade</taxon>
        <taxon>NPAAA clade</taxon>
        <taxon>indigoferoid/millettioid clade</taxon>
        <taxon>Phaseoleae</taxon>
        <taxon>Vigna</taxon>
    </lineage>
</organism>
<dbReference type="InterPro" id="IPR015798">
    <property type="entry name" value="Cu_amine_oxidase_C"/>
</dbReference>
<evidence type="ECO:0000259" key="2">
    <source>
        <dbReference type="Pfam" id="PF01179"/>
    </source>
</evidence>
<reference evidence="3 4" key="1">
    <citation type="journal article" date="2023" name="Life. Sci Alliance">
        <title>Evolutionary insights into 3D genome organization and epigenetic landscape of Vigna mungo.</title>
        <authorList>
            <person name="Junaid A."/>
            <person name="Singh B."/>
            <person name="Bhatia S."/>
        </authorList>
    </citation>
    <scope>NUCLEOTIDE SEQUENCE [LARGE SCALE GENOMIC DNA]</scope>
    <source>
        <strain evidence="3">Urdbean</strain>
    </source>
</reference>
<dbReference type="PANTHER" id="PTHR10638:SF87">
    <property type="entry name" value="AMINE OXIDASE [COPPER-CONTAINING] ALPHA 2, PEROXISOMAL-RELATED"/>
    <property type="match status" value="1"/>
</dbReference>
<feature type="domain" description="Copper amine oxidase catalytic" evidence="2">
    <location>
        <begin position="150"/>
        <end position="296"/>
    </location>
</feature>
<protein>
    <recommendedName>
        <fullName evidence="1">Amine oxidase</fullName>
        <ecNumber evidence="1">1.4.3.-</ecNumber>
    </recommendedName>
</protein>
<dbReference type="PROSITE" id="PS01165">
    <property type="entry name" value="COPPER_AMINE_OXID_2"/>
    <property type="match status" value="1"/>
</dbReference>
<dbReference type="Proteomes" id="UP001374535">
    <property type="component" value="Chromosome 9"/>
</dbReference>
<evidence type="ECO:0000313" key="4">
    <source>
        <dbReference type="Proteomes" id="UP001374535"/>
    </source>
</evidence>